<accession>A0A7K0DCF8</accession>
<sequence>MQWFEASYSGSARECVEIAWLTAQHVGIRDSKNPDGPTLVFDTDEWNAFTISIRDSQFD</sequence>
<organism evidence="2 3">
    <name type="scientific">Nocardia macrotermitis</name>
    <dbReference type="NCBI Taxonomy" id="2585198"/>
    <lineage>
        <taxon>Bacteria</taxon>
        <taxon>Bacillati</taxon>
        <taxon>Actinomycetota</taxon>
        <taxon>Actinomycetes</taxon>
        <taxon>Mycobacteriales</taxon>
        <taxon>Nocardiaceae</taxon>
        <taxon>Nocardia</taxon>
    </lineage>
</organism>
<keyword evidence="3" id="KW-1185">Reference proteome</keyword>
<dbReference type="Pfam" id="PF04149">
    <property type="entry name" value="DUF397"/>
    <property type="match status" value="1"/>
</dbReference>
<dbReference type="AlphaFoldDB" id="A0A7K0DCF8"/>
<proteinExistence type="predicted"/>
<dbReference type="InterPro" id="IPR007278">
    <property type="entry name" value="DUF397"/>
</dbReference>
<evidence type="ECO:0000313" key="2">
    <source>
        <dbReference type="EMBL" id="MQY23460.1"/>
    </source>
</evidence>
<comment type="caution">
    <text evidence="2">The sequence shown here is derived from an EMBL/GenBank/DDBJ whole genome shotgun (WGS) entry which is preliminary data.</text>
</comment>
<feature type="domain" description="DUF397" evidence="1">
    <location>
        <begin position="2"/>
        <end position="53"/>
    </location>
</feature>
<evidence type="ECO:0000313" key="3">
    <source>
        <dbReference type="Proteomes" id="UP000438448"/>
    </source>
</evidence>
<gene>
    <name evidence="2" type="ORF">NRB20_65900</name>
</gene>
<dbReference type="EMBL" id="WEGK01000020">
    <property type="protein sequence ID" value="MQY23460.1"/>
    <property type="molecule type" value="Genomic_DNA"/>
</dbReference>
<protein>
    <recommendedName>
        <fullName evidence="1">DUF397 domain-containing protein</fullName>
    </recommendedName>
</protein>
<evidence type="ECO:0000259" key="1">
    <source>
        <dbReference type="Pfam" id="PF04149"/>
    </source>
</evidence>
<reference evidence="2 3" key="1">
    <citation type="submission" date="2019-10" db="EMBL/GenBank/DDBJ databases">
        <title>Nocardia macrotermitis sp. nov. and Nocardia aurantia sp. nov., isolated from the gut of fungus growing-termite Macrotermes natalensis.</title>
        <authorList>
            <person name="Benndorf R."/>
            <person name="Schwitalla J."/>
            <person name="Martin K."/>
            <person name="De Beer W."/>
            <person name="Kaster A.-K."/>
            <person name="Vollmers J."/>
            <person name="Poulsen M."/>
            <person name="Beemelmanns C."/>
        </authorList>
    </citation>
    <scope>NUCLEOTIDE SEQUENCE [LARGE SCALE GENOMIC DNA]</scope>
    <source>
        <strain evidence="2 3">RB20</strain>
    </source>
</reference>
<name>A0A7K0DCF8_9NOCA</name>
<dbReference type="Proteomes" id="UP000438448">
    <property type="component" value="Unassembled WGS sequence"/>
</dbReference>